<dbReference type="EMBL" id="HG992338">
    <property type="protein sequence ID" value="CAE6732573.1"/>
    <property type="molecule type" value="Genomic_DNA"/>
</dbReference>
<feature type="region of interest" description="Disordered" evidence="1">
    <location>
        <begin position="29"/>
        <end position="54"/>
    </location>
</feature>
<reference evidence="5 6" key="1">
    <citation type="submission" date="2021-02" db="EMBL/GenBank/DDBJ databases">
        <authorList>
            <person name="Pothier F. J."/>
        </authorList>
    </citation>
    <scope>NUCLEOTIDE SEQUENCE [LARGE SCALE GENOMIC DNA]</scope>
    <source>
        <strain evidence="3 6">301</strain>
        <strain evidence="4 5">CFBP 1159</strain>
    </source>
</reference>
<dbReference type="Proteomes" id="UP000835287">
    <property type="component" value="Chromosome"/>
</dbReference>
<sequence length="119" mass="12688">MARQVSTAMLLSVSGYLISPACAMAGDVGTPSKPPAEQVRSDMHKGAKYSEISQGERAKVTSALDCSEATLEAQPDVTVLQPDQRAALHNDQEPVSQILTKAGEDDRLIAGARVQLVRR</sequence>
<name>A0A8D6Y0Y7_9XANT</name>
<dbReference type="Proteomes" id="UP000835243">
    <property type="component" value="Chromosome"/>
</dbReference>
<protein>
    <recommendedName>
        <fullName evidence="7">DUF4148 domain-containing protein</fullName>
    </recommendedName>
</protein>
<evidence type="ECO:0000313" key="6">
    <source>
        <dbReference type="Proteomes" id="UP000835287"/>
    </source>
</evidence>
<gene>
    <name evidence="4" type="ORF">CFBP1159_32950</name>
    <name evidence="3" type="ORF">XAC301_12260</name>
</gene>
<proteinExistence type="predicted"/>
<evidence type="ECO:0000256" key="2">
    <source>
        <dbReference type="SAM" id="SignalP"/>
    </source>
</evidence>
<evidence type="ECO:0000313" key="3">
    <source>
        <dbReference type="EMBL" id="CAE6732573.1"/>
    </source>
</evidence>
<dbReference type="EMBL" id="HG992338">
    <property type="protein sequence ID" value="CAE6732590.1"/>
    <property type="molecule type" value="Genomic_DNA"/>
</dbReference>
<dbReference type="RefSeq" id="WP_275548353.1">
    <property type="nucleotide sequence ID" value="NZ_HG992338.1"/>
</dbReference>
<accession>A0A8D6Y0Y7</accession>
<feature type="signal peptide" evidence="2">
    <location>
        <begin position="1"/>
        <end position="25"/>
    </location>
</feature>
<keyword evidence="6" id="KW-1185">Reference proteome</keyword>
<dbReference type="EMBL" id="HG992341">
    <property type="protein sequence ID" value="CAE6818319.1"/>
    <property type="molecule type" value="Genomic_DNA"/>
</dbReference>
<organism evidence="4 5">
    <name type="scientific">Xanthomonas arboricola pv. corylina</name>
    <dbReference type="NCBI Taxonomy" id="487821"/>
    <lineage>
        <taxon>Bacteria</taxon>
        <taxon>Pseudomonadati</taxon>
        <taxon>Pseudomonadota</taxon>
        <taxon>Gammaproteobacteria</taxon>
        <taxon>Lysobacterales</taxon>
        <taxon>Lysobacteraceae</taxon>
        <taxon>Xanthomonas</taxon>
    </lineage>
</organism>
<dbReference type="EMBL" id="HG992341">
    <property type="protein sequence ID" value="CAE6818297.1"/>
    <property type="molecule type" value="Genomic_DNA"/>
</dbReference>
<keyword evidence="2" id="KW-0732">Signal</keyword>
<evidence type="ECO:0008006" key="7">
    <source>
        <dbReference type="Google" id="ProtNLM"/>
    </source>
</evidence>
<dbReference type="AlphaFoldDB" id="A0A8D6Y0Y7"/>
<evidence type="ECO:0000256" key="1">
    <source>
        <dbReference type="SAM" id="MobiDB-lite"/>
    </source>
</evidence>
<evidence type="ECO:0000313" key="5">
    <source>
        <dbReference type="Proteomes" id="UP000835243"/>
    </source>
</evidence>
<feature type="chain" id="PRO_5044690008" description="DUF4148 domain-containing protein" evidence="2">
    <location>
        <begin position="26"/>
        <end position="119"/>
    </location>
</feature>
<evidence type="ECO:0000313" key="4">
    <source>
        <dbReference type="EMBL" id="CAE6818319.1"/>
    </source>
</evidence>